<comment type="caution">
    <text evidence="7">The sequence shown here is derived from an EMBL/GenBank/DDBJ whole genome shotgun (WGS) entry which is preliminary data.</text>
</comment>
<evidence type="ECO:0000313" key="8">
    <source>
        <dbReference type="Proteomes" id="UP000030104"/>
    </source>
</evidence>
<dbReference type="InterPro" id="IPR025702">
    <property type="entry name" value="OXD"/>
</dbReference>
<evidence type="ECO:0000256" key="6">
    <source>
        <dbReference type="SAM" id="MobiDB-lite"/>
    </source>
</evidence>
<dbReference type="PhylomeDB" id="A0A0A2L1S8"/>
<dbReference type="AlphaFoldDB" id="A0A0A2L1S8"/>
<dbReference type="OrthoDB" id="3465714at2759"/>
<comment type="cofactor">
    <cofactor evidence="1">
        <name>heme b</name>
        <dbReference type="ChEBI" id="CHEBI:60344"/>
    </cofactor>
</comment>
<reference evidence="7 8" key="1">
    <citation type="journal article" date="2015" name="Mol. Plant Microbe Interact.">
        <title>Genome, transcriptome, and functional analyses of Penicillium expansum provide new insights into secondary metabolism and pathogenicity.</title>
        <authorList>
            <person name="Ballester A.R."/>
            <person name="Marcet-Houben M."/>
            <person name="Levin E."/>
            <person name="Sela N."/>
            <person name="Selma-Lazaro C."/>
            <person name="Carmona L."/>
            <person name="Wisniewski M."/>
            <person name="Droby S."/>
            <person name="Gonzalez-Candelas L."/>
            <person name="Gabaldon T."/>
        </authorList>
    </citation>
    <scope>NUCLEOTIDE SEQUENCE [LARGE SCALE GENOMIC DNA]</scope>
    <source>
        <strain evidence="7 8">PHI-1</strain>
    </source>
</reference>
<protein>
    <submittedName>
        <fullName evidence="7">Heme-containing dehydratase</fullName>
    </submittedName>
</protein>
<keyword evidence="5" id="KW-0456">Lyase</keyword>
<feature type="region of interest" description="Disordered" evidence="6">
    <location>
        <begin position="153"/>
        <end position="173"/>
    </location>
</feature>
<evidence type="ECO:0000256" key="4">
    <source>
        <dbReference type="ARBA" id="ARBA00023004"/>
    </source>
</evidence>
<gene>
    <name evidence="7" type="ORF">PITC_040090</name>
</gene>
<evidence type="ECO:0000256" key="5">
    <source>
        <dbReference type="ARBA" id="ARBA00023239"/>
    </source>
</evidence>
<dbReference type="EMBL" id="JQGA01000739">
    <property type="protein sequence ID" value="KGO73989.1"/>
    <property type="molecule type" value="Genomic_DNA"/>
</dbReference>
<evidence type="ECO:0000256" key="3">
    <source>
        <dbReference type="ARBA" id="ARBA00022723"/>
    </source>
</evidence>
<dbReference type="OMA" id="FGCQYHA"/>
<dbReference type="Proteomes" id="UP000030104">
    <property type="component" value="Unassembled WGS sequence"/>
</dbReference>
<organism evidence="7 8">
    <name type="scientific">Penicillium italicum</name>
    <name type="common">Blue mold</name>
    <dbReference type="NCBI Taxonomy" id="40296"/>
    <lineage>
        <taxon>Eukaryota</taxon>
        <taxon>Fungi</taxon>
        <taxon>Dikarya</taxon>
        <taxon>Ascomycota</taxon>
        <taxon>Pezizomycotina</taxon>
        <taxon>Eurotiomycetes</taxon>
        <taxon>Eurotiomycetidae</taxon>
        <taxon>Eurotiales</taxon>
        <taxon>Aspergillaceae</taxon>
        <taxon>Penicillium</taxon>
    </lineage>
</organism>
<keyword evidence="4" id="KW-0408">Iron</keyword>
<name>A0A0A2L1S8_PENIT</name>
<dbReference type="HOGENOM" id="CLU_066254_0_0_1"/>
<keyword evidence="2" id="KW-0349">Heme</keyword>
<evidence type="ECO:0000256" key="1">
    <source>
        <dbReference type="ARBA" id="ARBA00001970"/>
    </source>
</evidence>
<proteinExistence type="predicted"/>
<sequence length="346" mass="38828">MSGVKLADNPFVYSVFGIQYPTGDPTKAQKALTEEFDSLISGHAVYIDKLTQDGCATYLAGKSHVWLGYWKSSESYQTWWARDDVSQFWAALPSDAGMWREILTPSSRRTQYGSSKPTPSGLLSLGERIDLGHKAAYWGCYRHRMADHDSDDMASPVKETLEPHRPLSSPSAGISNLEIRPGRVHMTKFPDNICFVVEGQDHSAITNEEREFWAENFDESASRWINDLMEAGPESGILDGRVCYEADSGLFLEGEPNALRHNKKIQLFYFKDLSHMEKIGRLNKGHVGLRKRIIESYGPNGPMMNGQIWLRVETTVLKASEMDCEYIGCVEGTGFMAFGSDLDNFA</sequence>
<dbReference type="Pfam" id="PF13816">
    <property type="entry name" value="Dehydratase_hem"/>
    <property type="match status" value="1"/>
</dbReference>
<evidence type="ECO:0000313" key="7">
    <source>
        <dbReference type="EMBL" id="KGO73989.1"/>
    </source>
</evidence>
<keyword evidence="3" id="KW-0479">Metal-binding</keyword>
<dbReference type="GO" id="GO:0016829">
    <property type="term" value="F:lyase activity"/>
    <property type="evidence" value="ECO:0007669"/>
    <property type="project" value="UniProtKB-KW"/>
</dbReference>
<dbReference type="STRING" id="40296.A0A0A2L1S8"/>
<evidence type="ECO:0000256" key="2">
    <source>
        <dbReference type="ARBA" id="ARBA00022617"/>
    </source>
</evidence>
<dbReference type="GO" id="GO:0046872">
    <property type="term" value="F:metal ion binding"/>
    <property type="evidence" value="ECO:0007669"/>
    <property type="project" value="UniProtKB-KW"/>
</dbReference>
<keyword evidence="8" id="KW-1185">Reference proteome</keyword>
<accession>A0A0A2L1S8</accession>